<sequence length="1005" mass="108290">MSMKQAGGNRKPGGGAAAGAGRQNLGRGRHSAKGTSAAVVFNGVYANMRMVHVLTSVVGSKCELKVKNGLVYDGVFKTYGPECDLVLDAAHRKIPKPSEGPRQEDIVESIIFKASDVVVVHFRDVDLNFASKISTDTDNFTDTAVSGRINGEHKKDLEPWDGGAQQQHVVTGSLESLDTDVSNGWDPNDMFKYNEEQYGIMSTYDSSLSTYTVALERDNSEEFLKREARAAQLAQEIEASATYKARVALENDERTEEEKYSAVVRGEKGERGEREPHTLNRENKYIPPGQRNREGMSWGAGRQNSPKLVQSSSGPPRSGAHDYSPSSGADQRVLNGGPPRMSPKTQRTPRTHRVPPGGRVPPGVDFMPHNAPGEVPVPPPTRSSSSGGTWSSVVSGAHRPRSPRQNSMGGASPGPSSLPLAQTGTTPVEPASTQSASSPTAASPARDMAATPSAEAKESRVQEKRQNSPTANKENMKPLESPPSISRPLSKGPPSMAPDHRKQIDNLKKFSVDFRLQSSSNPDPQFEQMMTKPPPDAVGEKPKELPLDKGLEGSEEGAVAPTGSSKAGSPGAPSSSSTLCTAPEQKRGPDVTSQGVQTSAPTFSGGAKPEDKEEKEPVKDQIIKSTLNPNAHEFKPRVFNTQPKPATTPTPPRPQGQPSPSIVVQQPQQVYSQTVCFPQMYPLTPVSPGVQSPAMYHVQMPHMTVSQSKPYRPVANMPQQRSDQHHPQGTPTMMHPAQAGGPPIVAQSPTYSAQYFTCSPQQFTSQQLMQQMPHYQSQAQHVFSPVMQSQARMMAPPNHGQPGQLVSSSTTQYGEQTHTMYVSQGPMPQQYQHPQPSATPTGQAQQGGQHGGNHPAPSPVQQHQAAAAQALHMGNQPQQQMYQALAPTPPSMTPGTNPQSPQGSFPSAQQAVYLHPQQMQHGYNPSHMAHMQQAHMQSGMVPSHPQMMLMATQQPGGPQPQLPQNALNPIPVSSTTHFSYLAHPQGTSPRHPVPICLRGRTLPIT</sequence>
<dbReference type="PANTHER" id="PTHR12854">
    <property type="entry name" value="ATAXIN 2-RELATED"/>
    <property type="match status" value="1"/>
</dbReference>
<feature type="compositionally biased region" description="Low complexity" evidence="2">
    <location>
        <begin position="430"/>
        <end position="445"/>
    </location>
</feature>
<dbReference type="GO" id="GO:0003729">
    <property type="term" value="F:mRNA binding"/>
    <property type="evidence" value="ECO:0007669"/>
    <property type="project" value="TreeGrafter"/>
</dbReference>
<protein>
    <submittedName>
        <fullName evidence="4">Ataxin 2</fullName>
    </submittedName>
</protein>
<feature type="compositionally biased region" description="Pro residues" evidence="2">
    <location>
        <begin position="646"/>
        <end position="657"/>
    </location>
</feature>
<organism evidence="4 5">
    <name type="scientific">Salmo trutta</name>
    <name type="common">Brown trout</name>
    <dbReference type="NCBI Taxonomy" id="8032"/>
    <lineage>
        <taxon>Eukaryota</taxon>
        <taxon>Metazoa</taxon>
        <taxon>Chordata</taxon>
        <taxon>Craniata</taxon>
        <taxon>Vertebrata</taxon>
        <taxon>Euteleostomi</taxon>
        <taxon>Actinopterygii</taxon>
        <taxon>Neopterygii</taxon>
        <taxon>Teleostei</taxon>
        <taxon>Protacanthopterygii</taxon>
        <taxon>Salmoniformes</taxon>
        <taxon>Salmonidae</taxon>
        <taxon>Salmoninae</taxon>
        <taxon>Salmo</taxon>
    </lineage>
</organism>
<dbReference type="GeneTree" id="ENSGT00940000156812"/>
<dbReference type="Ensembl" id="ENSSTUT00000037229.1">
    <property type="protein sequence ID" value="ENSSTUP00000035615.1"/>
    <property type="gene ID" value="ENSSTUG00000015111.1"/>
</dbReference>
<feature type="region of interest" description="Disordered" evidence="2">
    <location>
        <begin position="1"/>
        <end position="31"/>
    </location>
</feature>
<evidence type="ECO:0000256" key="2">
    <source>
        <dbReference type="SAM" id="MobiDB-lite"/>
    </source>
</evidence>
<feature type="region of interest" description="Disordered" evidence="2">
    <location>
        <begin position="715"/>
        <end position="746"/>
    </location>
</feature>
<dbReference type="InterPro" id="IPR045117">
    <property type="entry name" value="ATXN2-like"/>
</dbReference>
<dbReference type="InterPro" id="IPR009818">
    <property type="entry name" value="PAM2_motif"/>
</dbReference>
<feature type="compositionally biased region" description="Low complexity" evidence="2">
    <location>
        <begin position="354"/>
        <end position="364"/>
    </location>
</feature>
<proteinExistence type="inferred from homology"/>
<dbReference type="PANTHER" id="PTHR12854:SF11">
    <property type="entry name" value="ATAXIN-2"/>
    <property type="match status" value="1"/>
</dbReference>
<feature type="compositionally biased region" description="Polar residues" evidence="2">
    <location>
        <begin position="302"/>
        <end position="315"/>
    </location>
</feature>
<feature type="compositionally biased region" description="Polar residues" evidence="2">
    <location>
        <begin position="893"/>
        <end position="907"/>
    </location>
</feature>
<accession>A0A673YMY9</accession>
<dbReference type="GO" id="GO:0034063">
    <property type="term" value="P:stress granule assembly"/>
    <property type="evidence" value="ECO:0007669"/>
    <property type="project" value="TreeGrafter"/>
</dbReference>
<dbReference type="Pfam" id="PF14438">
    <property type="entry name" value="SM-ATX"/>
    <property type="match status" value="1"/>
</dbReference>
<dbReference type="AlphaFoldDB" id="A0A673YMY9"/>
<feature type="compositionally biased region" description="Basic and acidic residues" evidence="2">
    <location>
        <begin position="498"/>
        <end position="512"/>
    </location>
</feature>
<dbReference type="InterPro" id="IPR009604">
    <property type="entry name" value="LsmAD_domain"/>
</dbReference>
<feature type="compositionally biased region" description="Polar residues" evidence="2">
    <location>
        <begin position="825"/>
        <end position="841"/>
    </location>
</feature>
<feature type="region of interest" description="Disordered" evidence="2">
    <location>
        <begin position="251"/>
        <end position="665"/>
    </location>
</feature>
<feature type="domain" description="Sm" evidence="3">
    <location>
        <begin position="49"/>
        <end position="126"/>
    </location>
</feature>
<gene>
    <name evidence="4" type="primary">LOC115199715</name>
</gene>
<dbReference type="Pfam" id="PF07145">
    <property type="entry name" value="PAM2"/>
    <property type="match status" value="1"/>
</dbReference>
<reference evidence="4" key="2">
    <citation type="submission" date="2025-09" db="UniProtKB">
        <authorList>
            <consortium name="Ensembl"/>
        </authorList>
    </citation>
    <scope>IDENTIFICATION</scope>
</reference>
<evidence type="ECO:0000313" key="5">
    <source>
        <dbReference type="Proteomes" id="UP000472277"/>
    </source>
</evidence>
<name>A0A673YMY9_SALTR</name>
<dbReference type="InterPro" id="IPR025852">
    <property type="entry name" value="SM_dom_ATX"/>
</dbReference>
<evidence type="ECO:0000259" key="3">
    <source>
        <dbReference type="PROSITE" id="PS52002"/>
    </source>
</evidence>
<feature type="compositionally biased region" description="Polar residues" evidence="2">
    <location>
        <begin position="717"/>
        <end position="731"/>
    </location>
</feature>
<evidence type="ECO:0000313" key="4">
    <source>
        <dbReference type="Ensembl" id="ENSSTUP00000035615.1"/>
    </source>
</evidence>
<feature type="region of interest" description="Disordered" evidence="2">
    <location>
        <begin position="825"/>
        <end position="907"/>
    </location>
</feature>
<dbReference type="Pfam" id="PF06741">
    <property type="entry name" value="LsmAD"/>
    <property type="match status" value="1"/>
</dbReference>
<feature type="region of interest" description="Disordered" evidence="2">
    <location>
        <begin position="793"/>
        <end position="812"/>
    </location>
</feature>
<feature type="compositionally biased region" description="Low complexity" evidence="2">
    <location>
        <begin position="861"/>
        <end position="870"/>
    </location>
</feature>
<keyword evidence="5" id="KW-1185">Reference proteome</keyword>
<feature type="compositionally biased region" description="Basic and acidic residues" evidence="2">
    <location>
        <begin position="538"/>
        <end position="552"/>
    </location>
</feature>
<reference evidence="4" key="1">
    <citation type="submission" date="2025-08" db="UniProtKB">
        <authorList>
            <consortium name="Ensembl"/>
        </authorList>
    </citation>
    <scope>IDENTIFICATION</scope>
</reference>
<dbReference type="SMART" id="SM01272">
    <property type="entry name" value="LsmAD"/>
    <property type="match status" value="1"/>
</dbReference>
<dbReference type="GO" id="GO:0010494">
    <property type="term" value="C:cytoplasmic stress granule"/>
    <property type="evidence" value="ECO:0007669"/>
    <property type="project" value="TreeGrafter"/>
</dbReference>
<feature type="compositionally biased region" description="Basic and acidic residues" evidence="2">
    <location>
        <begin position="608"/>
        <end position="622"/>
    </location>
</feature>
<dbReference type="Proteomes" id="UP000472277">
    <property type="component" value="Chromosome 9"/>
</dbReference>
<feature type="compositionally biased region" description="Low complexity" evidence="2">
    <location>
        <begin position="382"/>
        <end position="396"/>
    </location>
</feature>
<feature type="compositionally biased region" description="Basic and acidic residues" evidence="2">
    <location>
        <begin position="455"/>
        <end position="466"/>
    </location>
</feature>
<feature type="compositionally biased region" description="Basic and acidic residues" evidence="2">
    <location>
        <begin position="251"/>
        <end position="284"/>
    </location>
</feature>
<evidence type="ECO:0000256" key="1">
    <source>
        <dbReference type="ARBA" id="ARBA00007503"/>
    </source>
</evidence>
<dbReference type="PROSITE" id="PS52002">
    <property type="entry name" value="SM"/>
    <property type="match status" value="1"/>
</dbReference>
<feature type="compositionally biased region" description="Polar residues" evidence="2">
    <location>
        <begin position="591"/>
        <end position="602"/>
    </location>
</feature>
<comment type="similarity">
    <text evidence="1">Belongs to the ataxin-2 family.</text>
</comment>
<dbReference type="InterPro" id="IPR047575">
    <property type="entry name" value="Sm"/>
</dbReference>
<feature type="compositionally biased region" description="Low complexity" evidence="2">
    <location>
        <begin position="560"/>
        <end position="578"/>
    </location>
</feature>